<gene>
    <name evidence="2" type="ORF">ENV14_08000</name>
</gene>
<protein>
    <recommendedName>
        <fullName evidence="1">UPF0216 protein ENV14_08000</fullName>
    </recommendedName>
</protein>
<proteinExistence type="inferred from homology"/>
<dbReference type="AlphaFoldDB" id="A0A7C4FIJ5"/>
<dbReference type="EMBL" id="DTFF01000064">
    <property type="protein sequence ID" value="HGI88308.1"/>
    <property type="molecule type" value="Genomic_DNA"/>
</dbReference>
<name>A0A7C4FIJ5_9CREN</name>
<reference evidence="2" key="1">
    <citation type="journal article" date="2020" name="mSystems">
        <title>Genome- and Community-Level Interaction Insights into Carbon Utilization and Element Cycling Functions of Hydrothermarchaeota in Hydrothermal Sediment.</title>
        <authorList>
            <person name="Zhou Z."/>
            <person name="Liu Y."/>
            <person name="Xu W."/>
            <person name="Pan J."/>
            <person name="Luo Z.H."/>
            <person name="Li M."/>
        </authorList>
    </citation>
    <scope>NUCLEOTIDE SEQUENCE [LARGE SCALE GENOMIC DNA]</scope>
    <source>
        <strain evidence="2">SpSt-732</strain>
    </source>
</reference>
<comment type="caution">
    <text evidence="2">The sequence shown here is derived from an EMBL/GenBank/DDBJ whole genome shotgun (WGS) entry which is preliminary data.</text>
</comment>
<organism evidence="2">
    <name type="scientific">Ignisphaera aggregans</name>
    <dbReference type="NCBI Taxonomy" id="334771"/>
    <lineage>
        <taxon>Archaea</taxon>
        <taxon>Thermoproteota</taxon>
        <taxon>Thermoprotei</taxon>
        <taxon>Desulfurococcales</taxon>
        <taxon>Desulfurococcaceae</taxon>
        <taxon>Ignisphaera</taxon>
    </lineage>
</organism>
<comment type="similarity">
    <text evidence="1">Belongs to the UPF0216 family.</text>
</comment>
<dbReference type="HAMAP" id="MF_00585">
    <property type="entry name" value="UPF0216"/>
    <property type="match status" value="1"/>
</dbReference>
<evidence type="ECO:0000313" key="2">
    <source>
        <dbReference type="EMBL" id="HGI88308.1"/>
    </source>
</evidence>
<dbReference type="Pfam" id="PF01886">
    <property type="entry name" value="DUF61"/>
    <property type="match status" value="1"/>
</dbReference>
<accession>A0A7C4FIJ5</accession>
<evidence type="ECO:0000256" key="1">
    <source>
        <dbReference type="HAMAP-Rule" id="MF_00585"/>
    </source>
</evidence>
<sequence length="157" mass="18300">MFERDHDRIGKLLEFELKIVNKHLPLKRFTLRELLNMELPHVALRDGTIHVFKRSELEKLKQHLSSEELEKLQLPIIVILRPDISEGMGYVEDPVAARILARFLGIEHNQGSKLTLYRPHIAVLRRHFDTLFQFAIAIDSANSFEEFMVLDSAKESM</sequence>
<dbReference type="InterPro" id="IPR002746">
    <property type="entry name" value="UPF0216"/>
</dbReference>